<proteinExistence type="inferred from homology"/>
<evidence type="ECO:0000256" key="5">
    <source>
        <dbReference type="ARBA" id="ARBA00037941"/>
    </source>
</evidence>
<dbReference type="Pfam" id="PF01266">
    <property type="entry name" value="DAO"/>
    <property type="match status" value="1"/>
</dbReference>
<dbReference type="SUPFAM" id="SSF51905">
    <property type="entry name" value="FAD/NAD(P)-binding domain"/>
    <property type="match status" value="1"/>
</dbReference>
<dbReference type="GO" id="GO:0047545">
    <property type="term" value="F:(S)-2-hydroxyglutarate dehydrogenase activity"/>
    <property type="evidence" value="ECO:0007669"/>
    <property type="project" value="TreeGrafter"/>
</dbReference>
<dbReference type="InterPro" id="IPR036188">
    <property type="entry name" value="FAD/NAD-bd_sf"/>
</dbReference>
<dbReference type="GO" id="GO:0003973">
    <property type="term" value="F:(S)-2-hydroxy-acid oxidase activity"/>
    <property type="evidence" value="ECO:0007669"/>
    <property type="project" value="UniProtKB-EC"/>
</dbReference>
<dbReference type="Gene3D" id="3.50.50.60">
    <property type="entry name" value="FAD/NAD(P)-binding domain"/>
    <property type="match status" value="1"/>
</dbReference>
<protein>
    <submittedName>
        <fullName evidence="7">Hydroxyglutarate oxidase</fullName>
        <ecNumber evidence="7">1.1.3.15</ecNumber>
    </submittedName>
</protein>
<dbReference type="PANTHER" id="PTHR43104">
    <property type="entry name" value="L-2-HYDROXYGLUTARATE DEHYDROGENASE, MITOCHONDRIAL"/>
    <property type="match status" value="1"/>
</dbReference>
<evidence type="ECO:0000259" key="6">
    <source>
        <dbReference type="Pfam" id="PF01266"/>
    </source>
</evidence>
<sequence>MSVTAKSQRRWQKIFQARGGEIIYNAEVSGLSEHKNGVVIRTRQGGEYEASTLISCSGLMADRLVKMLGLEPGFIICPFRGEYFRLAPEHNQIVNHLIYPIPDPQCRFWACISPA</sequence>
<accession>A0A377AJ89</accession>
<dbReference type="GO" id="GO:0005737">
    <property type="term" value="C:cytoplasm"/>
    <property type="evidence" value="ECO:0007669"/>
    <property type="project" value="TreeGrafter"/>
</dbReference>
<organism evidence="7 8">
    <name type="scientific">Escherichia coli</name>
    <dbReference type="NCBI Taxonomy" id="562"/>
    <lineage>
        <taxon>Bacteria</taxon>
        <taxon>Pseudomonadati</taxon>
        <taxon>Pseudomonadota</taxon>
        <taxon>Gammaproteobacteria</taxon>
        <taxon>Enterobacterales</taxon>
        <taxon>Enterobacteriaceae</taxon>
        <taxon>Escherichia</taxon>
    </lineage>
</organism>
<dbReference type="EMBL" id="UGED01000003">
    <property type="protein sequence ID" value="STL13212.1"/>
    <property type="molecule type" value="Genomic_DNA"/>
</dbReference>
<comment type="cofactor">
    <cofactor evidence="1">
        <name>FAD</name>
        <dbReference type="ChEBI" id="CHEBI:57692"/>
    </cofactor>
</comment>
<feature type="domain" description="FAD dependent oxidoreductase" evidence="6">
    <location>
        <begin position="12"/>
        <end position="103"/>
    </location>
</feature>
<evidence type="ECO:0000256" key="3">
    <source>
        <dbReference type="ARBA" id="ARBA00022827"/>
    </source>
</evidence>
<name>A0A377AJ89_ECOLX</name>
<comment type="similarity">
    <text evidence="5">Belongs to the L2HGDH family.</text>
</comment>
<dbReference type="InterPro" id="IPR006076">
    <property type="entry name" value="FAD-dep_OxRdtase"/>
</dbReference>
<gene>
    <name evidence="7" type="primary">ygaF_2</name>
    <name evidence="7" type="ORF">NCTC9962_00857</name>
</gene>
<dbReference type="Proteomes" id="UP000254052">
    <property type="component" value="Unassembled WGS sequence"/>
</dbReference>
<evidence type="ECO:0000313" key="8">
    <source>
        <dbReference type="Proteomes" id="UP000254052"/>
    </source>
</evidence>
<evidence type="ECO:0000256" key="2">
    <source>
        <dbReference type="ARBA" id="ARBA00022630"/>
    </source>
</evidence>
<keyword evidence="2" id="KW-0285">Flavoprotein</keyword>
<keyword evidence="4 7" id="KW-0560">Oxidoreductase</keyword>
<dbReference type="AlphaFoldDB" id="A0A377AJ89"/>
<dbReference type="EC" id="1.1.3.15" evidence="7"/>
<evidence type="ECO:0000256" key="4">
    <source>
        <dbReference type="ARBA" id="ARBA00023002"/>
    </source>
</evidence>
<keyword evidence="3" id="KW-0274">FAD</keyword>
<evidence type="ECO:0000313" key="7">
    <source>
        <dbReference type="EMBL" id="STL13212.1"/>
    </source>
</evidence>
<dbReference type="Gene3D" id="3.30.9.10">
    <property type="entry name" value="D-Amino Acid Oxidase, subunit A, domain 2"/>
    <property type="match status" value="1"/>
</dbReference>
<dbReference type="PANTHER" id="PTHR43104:SF2">
    <property type="entry name" value="L-2-HYDROXYGLUTARATE DEHYDROGENASE, MITOCHONDRIAL"/>
    <property type="match status" value="1"/>
</dbReference>
<evidence type="ECO:0000256" key="1">
    <source>
        <dbReference type="ARBA" id="ARBA00001974"/>
    </source>
</evidence>
<reference evidence="7 8" key="1">
    <citation type="submission" date="2018-06" db="EMBL/GenBank/DDBJ databases">
        <authorList>
            <consortium name="Pathogen Informatics"/>
            <person name="Doyle S."/>
        </authorList>
    </citation>
    <scope>NUCLEOTIDE SEQUENCE [LARGE SCALE GENOMIC DNA]</scope>
    <source>
        <strain evidence="7 8">NCTC9962</strain>
    </source>
</reference>